<keyword evidence="1" id="KW-0472">Membrane</keyword>
<dbReference type="RefSeq" id="WP_125686424.1">
    <property type="nucleotide sequence ID" value="NZ_JBHSSI010000061.1"/>
</dbReference>
<keyword evidence="3" id="KW-1185">Reference proteome</keyword>
<comment type="caution">
    <text evidence="2">The sequence shown here is derived from an EMBL/GenBank/DDBJ whole genome shotgun (WGS) entry which is preliminary data.</text>
</comment>
<gene>
    <name evidence="2" type="ORF">ACFP1C_10325</name>
</gene>
<dbReference type="EMBL" id="JBHSSI010000061">
    <property type="protein sequence ID" value="MFC6261336.1"/>
    <property type="molecule type" value="Genomic_DNA"/>
</dbReference>
<protein>
    <submittedName>
        <fullName evidence="2">Uncharacterized protein</fullName>
    </submittedName>
</protein>
<proteinExistence type="predicted"/>
<accession>A0ABW1TH85</accession>
<evidence type="ECO:0000313" key="2">
    <source>
        <dbReference type="EMBL" id="MFC6261336.1"/>
    </source>
</evidence>
<feature type="transmembrane region" description="Helical" evidence="1">
    <location>
        <begin position="32"/>
        <end position="53"/>
    </location>
</feature>
<reference evidence="3" key="1">
    <citation type="journal article" date="2019" name="Int. J. Syst. Evol. Microbiol.">
        <title>The Global Catalogue of Microorganisms (GCM) 10K type strain sequencing project: providing services to taxonomists for standard genome sequencing and annotation.</title>
        <authorList>
            <consortium name="The Broad Institute Genomics Platform"/>
            <consortium name="The Broad Institute Genome Sequencing Center for Infectious Disease"/>
            <person name="Wu L."/>
            <person name="Ma J."/>
        </authorList>
    </citation>
    <scope>NUCLEOTIDE SEQUENCE [LARGE SCALE GENOMIC DNA]</scope>
    <source>
        <strain evidence="3">CCM 8908</strain>
    </source>
</reference>
<keyword evidence="1" id="KW-1133">Transmembrane helix</keyword>
<evidence type="ECO:0000313" key="3">
    <source>
        <dbReference type="Proteomes" id="UP001596283"/>
    </source>
</evidence>
<dbReference type="Proteomes" id="UP001596283">
    <property type="component" value="Unassembled WGS sequence"/>
</dbReference>
<organism evidence="2 3">
    <name type="scientific">Levilactobacillus fujinensis</name>
    <dbReference type="NCBI Taxonomy" id="2486024"/>
    <lineage>
        <taxon>Bacteria</taxon>
        <taxon>Bacillati</taxon>
        <taxon>Bacillota</taxon>
        <taxon>Bacilli</taxon>
        <taxon>Lactobacillales</taxon>
        <taxon>Lactobacillaceae</taxon>
        <taxon>Levilactobacillus</taxon>
    </lineage>
</organism>
<feature type="transmembrane region" description="Helical" evidence="1">
    <location>
        <begin position="6"/>
        <end position="25"/>
    </location>
</feature>
<feature type="transmembrane region" description="Helical" evidence="1">
    <location>
        <begin position="59"/>
        <end position="78"/>
    </location>
</feature>
<keyword evidence="1" id="KW-0812">Transmembrane</keyword>
<name>A0ABW1TH85_9LACO</name>
<sequence>MVRLIGEGLILTYLSVMGVVTLVNWQSYRQSNVLVQATGMANVLSMLVAWVVVLFLRPAFVWVGTGLILVIVVAAMLHGKALKSFHWSHHISRLVLATILVIVMWI</sequence>
<evidence type="ECO:0000256" key="1">
    <source>
        <dbReference type="SAM" id="Phobius"/>
    </source>
</evidence>